<keyword evidence="23" id="KW-1133">Transmembrane helix</keyword>
<organism evidence="26 27">
    <name type="scientific">Oedothorax gibbosus</name>
    <dbReference type="NCBI Taxonomy" id="931172"/>
    <lineage>
        <taxon>Eukaryota</taxon>
        <taxon>Metazoa</taxon>
        <taxon>Ecdysozoa</taxon>
        <taxon>Arthropoda</taxon>
        <taxon>Chelicerata</taxon>
        <taxon>Arachnida</taxon>
        <taxon>Araneae</taxon>
        <taxon>Araneomorphae</taxon>
        <taxon>Entelegynae</taxon>
        <taxon>Araneoidea</taxon>
        <taxon>Linyphiidae</taxon>
        <taxon>Erigoninae</taxon>
        <taxon>Oedothorax</taxon>
    </lineage>
</organism>
<comment type="caution">
    <text evidence="26">The sequence shown here is derived from an EMBL/GenBank/DDBJ whole genome shotgun (WGS) entry which is preliminary data.</text>
</comment>
<dbReference type="InterPro" id="IPR006212">
    <property type="entry name" value="Furin_repeat"/>
</dbReference>
<keyword evidence="23" id="KW-0812">Transmembrane</keyword>
<evidence type="ECO:0000256" key="3">
    <source>
        <dbReference type="ARBA" id="ARBA00004653"/>
    </source>
</evidence>
<dbReference type="CDD" id="cd04059">
    <property type="entry name" value="Peptidases_S8_Protein_convertases_Kexins_Furin-like"/>
    <property type="match status" value="1"/>
</dbReference>
<keyword evidence="13" id="KW-1015">Disulfide bond</keyword>
<feature type="transmembrane region" description="Helical" evidence="23">
    <location>
        <begin position="1119"/>
        <end position="1141"/>
    </location>
</feature>
<dbReference type="GO" id="GO:0008039">
    <property type="term" value="P:synaptic target recognition"/>
    <property type="evidence" value="ECO:0007669"/>
    <property type="project" value="UniProtKB-ARBA"/>
</dbReference>
<name>A0AAV6VAY3_9ARAC</name>
<gene>
    <name evidence="26" type="ORF">JTE90_013860</name>
</gene>
<evidence type="ECO:0000256" key="20">
    <source>
        <dbReference type="PIRSR" id="PIRSR615500-1"/>
    </source>
</evidence>
<keyword evidence="7" id="KW-0165">Cleavage on pair of basic residues</keyword>
<dbReference type="Gene3D" id="2.10.220.10">
    <property type="entry name" value="Hormone Receptor, Insulin-like Growth Factor Receptor 1, Chain A, domain 2"/>
    <property type="match status" value="5"/>
</dbReference>
<dbReference type="PANTHER" id="PTHR42884:SF23">
    <property type="entry name" value="FURIN-LIKE PROTEASE 2"/>
    <property type="match status" value="1"/>
</dbReference>
<dbReference type="PRINTS" id="PR00723">
    <property type="entry name" value="SUBTILISIN"/>
</dbReference>
<evidence type="ECO:0000256" key="12">
    <source>
        <dbReference type="ARBA" id="ARBA00023145"/>
    </source>
</evidence>
<dbReference type="GO" id="GO:0004252">
    <property type="term" value="F:serine-type endopeptidase activity"/>
    <property type="evidence" value="ECO:0007669"/>
    <property type="project" value="UniProtKB-UniRule"/>
</dbReference>
<dbReference type="Gene3D" id="3.30.70.850">
    <property type="entry name" value="Peptidase S8, pro-domain"/>
    <property type="match status" value="1"/>
</dbReference>
<comment type="similarity">
    <text evidence="4">Belongs to the peptidase S8 family. Furin subfamily.</text>
</comment>
<evidence type="ECO:0000256" key="14">
    <source>
        <dbReference type="ARBA" id="ARBA00023180"/>
    </source>
</evidence>
<evidence type="ECO:0000256" key="11">
    <source>
        <dbReference type="ARBA" id="ARBA00023136"/>
    </source>
</evidence>
<protein>
    <recommendedName>
        <fullName evidence="16">furin</fullName>
        <ecNumber evidence="16">3.4.21.75</ecNumber>
    </recommendedName>
    <alternativeName>
        <fullName evidence="18">Kex2-like endoprotease 1</fullName>
    </alternativeName>
    <alternativeName>
        <fullName evidence="19">dKLIP-1</fullName>
    </alternativeName>
</protein>
<dbReference type="GO" id="GO:0005576">
    <property type="term" value="C:extracellular region"/>
    <property type="evidence" value="ECO:0007669"/>
    <property type="project" value="UniProtKB-SubCell"/>
</dbReference>
<dbReference type="SUPFAM" id="SSF49785">
    <property type="entry name" value="Galactose-binding domain-like"/>
    <property type="match status" value="1"/>
</dbReference>
<keyword evidence="14" id="KW-0325">Glycoprotein</keyword>
<evidence type="ECO:0000256" key="15">
    <source>
        <dbReference type="ARBA" id="ARBA00035756"/>
    </source>
</evidence>
<accession>A0AAV6VAY3</accession>
<dbReference type="InterPro" id="IPR008979">
    <property type="entry name" value="Galactose-bd-like_sf"/>
</dbReference>
<dbReference type="CDD" id="cd00064">
    <property type="entry name" value="FU"/>
    <property type="match status" value="8"/>
</dbReference>
<evidence type="ECO:0000256" key="18">
    <source>
        <dbReference type="ARBA" id="ARBA00076029"/>
    </source>
</evidence>
<dbReference type="GO" id="GO:0005802">
    <property type="term" value="C:trans-Golgi network"/>
    <property type="evidence" value="ECO:0007669"/>
    <property type="project" value="TreeGrafter"/>
</dbReference>
<dbReference type="SUPFAM" id="SSF54897">
    <property type="entry name" value="Protease propeptides/inhibitors"/>
    <property type="match status" value="1"/>
</dbReference>
<dbReference type="InterPro" id="IPR002884">
    <property type="entry name" value="P_dom"/>
</dbReference>
<dbReference type="AlphaFoldDB" id="A0AAV6VAY3"/>
<dbReference type="GO" id="GO:0000139">
    <property type="term" value="C:Golgi membrane"/>
    <property type="evidence" value="ECO:0007669"/>
    <property type="project" value="UniProtKB-SubCell"/>
</dbReference>
<dbReference type="Proteomes" id="UP000827092">
    <property type="component" value="Unassembled WGS sequence"/>
</dbReference>
<dbReference type="FunFam" id="3.30.70.850:FF:000001">
    <property type="entry name" value="Proprotein convertase subtilisin/kexin type 5"/>
    <property type="match status" value="1"/>
</dbReference>
<reference evidence="26 27" key="1">
    <citation type="journal article" date="2022" name="Nat. Ecol. Evol.">
        <title>A masculinizing supergene underlies an exaggerated male reproductive morph in a spider.</title>
        <authorList>
            <person name="Hendrickx F."/>
            <person name="De Corte Z."/>
            <person name="Sonet G."/>
            <person name="Van Belleghem S.M."/>
            <person name="Kostlbacher S."/>
            <person name="Vangestel C."/>
        </authorList>
    </citation>
    <scope>NUCLEOTIDE SEQUENCE [LARGE SCALE GENOMIC DNA]</scope>
    <source>
        <strain evidence="26">W744_W776</strain>
    </source>
</reference>
<keyword evidence="9 21" id="KW-0378">Hydrolase</keyword>
<dbReference type="PANTHER" id="PTHR42884">
    <property type="entry name" value="PROPROTEIN CONVERTASE SUBTILISIN/KEXIN-RELATED"/>
    <property type="match status" value="1"/>
</dbReference>
<proteinExistence type="inferred from homology"/>
<keyword evidence="5" id="KW-0964">Secreted</keyword>
<dbReference type="PROSITE" id="PS00138">
    <property type="entry name" value="SUBTILASE_SER"/>
    <property type="match status" value="1"/>
</dbReference>
<evidence type="ECO:0000256" key="9">
    <source>
        <dbReference type="ARBA" id="ARBA00022801"/>
    </source>
</evidence>
<dbReference type="InterPro" id="IPR009030">
    <property type="entry name" value="Growth_fac_rcpt_cys_sf"/>
</dbReference>
<feature type="domain" description="P/Homo B" evidence="25">
    <location>
        <begin position="458"/>
        <end position="594"/>
    </location>
</feature>
<dbReference type="Pfam" id="PF01483">
    <property type="entry name" value="P_proprotein"/>
    <property type="match status" value="1"/>
</dbReference>
<evidence type="ECO:0000313" key="26">
    <source>
        <dbReference type="EMBL" id="KAG8193100.1"/>
    </source>
</evidence>
<dbReference type="Pfam" id="PF16470">
    <property type="entry name" value="S8_pro-domain"/>
    <property type="match status" value="1"/>
</dbReference>
<evidence type="ECO:0000313" key="27">
    <source>
        <dbReference type="Proteomes" id="UP000827092"/>
    </source>
</evidence>
<dbReference type="InterPro" id="IPR038466">
    <property type="entry name" value="S8_pro-domain_sf"/>
</dbReference>
<evidence type="ECO:0000256" key="24">
    <source>
        <dbReference type="SAM" id="SignalP"/>
    </source>
</evidence>
<dbReference type="GO" id="GO:0016485">
    <property type="term" value="P:protein processing"/>
    <property type="evidence" value="ECO:0007669"/>
    <property type="project" value="TreeGrafter"/>
</dbReference>
<evidence type="ECO:0000256" key="8">
    <source>
        <dbReference type="ARBA" id="ARBA00022729"/>
    </source>
</evidence>
<dbReference type="FunFam" id="3.40.50.200:FF:000001">
    <property type="entry name" value="Furin 2, isoform B"/>
    <property type="match status" value="1"/>
</dbReference>
<evidence type="ECO:0000256" key="5">
    <source>
        <dbReference type="ARBA" id="ARBA00022525"/>
    </source>
</evidence>
<dbReference type="EMBL" id="JAFNEN010000130">
    <property type="protein sequence ID" value="KAG8193100.1"/>
    <property type="molecule type" value="Genomic_DNA"/>
</dbReference>
<dbReference type="InterPro" id="IPR043601">
    <property type="entry name" value="Rspo_Fu-CRD_dom"/>
</dbReference>
<evidence type="ECO:0000256" key="17">
    <source>
        <dbReference type="ARBA" id="ARBA00053600"/>
    </source>
</evidence>
<dbReference type="PROSITE" id="PS00137">
    <property type="entry name" value="SUBTILASE_HIS"/>
    <property type="match status" value="1"/>
</dbReference>
<evidence type="ECO:0000256" key="22">
    <source>
        <dbReference type="SAM" id="MobiDB-lite"/>
    </source>
</evidence>
<dbReference type="InterPro" id="IPR023828">
    <property type="entry name" value="Peptidase_S8_Ser-AS"/>
</dbReference>
<dbReference type="GO" id="GO:0001941">
    <property type="term" value="P:postsynaptic membrane organization"/>
    <property type="evidence" value="ECO:0007669"/>
    <property type="project" value="UniProtKB-ARBA"/>
</dbReference>
<feature type="region of interest" description="Disordered" evidence="22">
    <location>
        <begin position="171"/>
        <end position="191"/>
    </location>
</feature>
<keyword evidence="10 21" id="KW-0720">Serine protease</keyword>
<evidence type="ECO:0000256" key="10">
    <source>
        <dbReference type="ARBA" id="ARBA00022825"/>
    </source>
</evidence>
<evidence type="ECO:0000256" key="21">
    <source>
        <dbReference type="PROSITE-ProRule" id="PRU01240"/>
    </source>
</evidence>
<feature type="active site" description="Charge relay system" evidence="20 21">
    <location>
        <position position="151"/>
    </location>
</feature>
<dbReference type="InterPro" id="IPR015500">
    <property type="entry name" value="Peptidase_S8_subtilisin-rel"/>
</dbReference>
<dbReference type="InterPro" id="IPR034182">
    <property type="entry name" value="Kexin/furin"/>
</dbReference>
<dbReference type="GO" id="GO:0005886">
    <property type="term" value="C:plasma membrane"/>
    <property type="evidence" value="ECO:0007669"/>
    <property type="project" value="GOC"/>
</dbReference>
<evidence type="ECO:0000256" key="16">
    <source>
        <dbReference type="ARBA" id="ARBA00038993"/>
    </source>
</evidence>
<dbReference type="GO" id="GO:0097688">
    <property type="term" value="P:glutamate receptor clustering"/>
    <property type="evidence" value="ECO:0007669"/>
    <property type="project" value="UniProtKB-ARBA"/>
</dbReference>
<sequence>MVKFNFILLFISQYLFITTADLLTNEFAVHIPGGQLVADETARKYGFHNKGQIGSLEGYYLFEHHHVQKRSTTPSSVHLDMLQNDETVMWFEQQQVLRRVKRKASNSGMDFKDPLYPEQWFLNSGDGNDMNVIPAWKEGITGKGIVVTILDDGIQYSHPDLAQNYDKYASMDINDQDDDPSPRDDMKQHGTRCAGEVAATANNEFCGVGIAYNASIGGVRMLDGSVTDSVEATALSLRPDHIHIYSASWGPDDNGKSLDGPGKLARLALENGINKGRNGLGSIFVWASGNGGKHFDNCNCDGYTNSIYTISVSSASQRNSMPWYLEKCSSTLATTYSSGANRDPSIITVDVDYAYVNEMRNSPNPPSPNPERLCTRSHTGTSASAPIAAGICALALEANPKLTWRDMQHIIVRTSNPRPLLKEDGWITNGIGLQVSNKFGFGIMDAGAIVELAKSWQTVGEQKICTQFGSNTEKKIPRNIGSIIDSVNTTACQNGHNQIKYLEHVQVVISLEFEPRGYMDLKLISPRNTASEVLLPRPHDKTDGPFADWPFMSVQFWGEDPRGEWLLKVVNSGDSDKDGRLISWSLVFYGTALPPPTDVNPEREEQPTRVLKKYAEISNNECFDKKQFQIALEGESECTSKCPLGQYGDLSDYTCHACDESCSSCFGPSYKNCLSCQKYFLSNNICAKSCPDGFYPDSQTHQCFPCKPSCETCDSSRKCITCKPGLFLFGKKCLPACPPETYIHQQSCKKCHHTCATCFGPLASQCITCPPLHYTHNSTCVLKCPGHYYAGHEPSCNRCHRSCEFCTDFTSCTKCNPNWERISIHSCSFETKCPHSGWYNPQLGSCDDCDPNCEECSLPDTHNCATCNAGYVWHEKHCTGICPDGYFILQDECSPCDEQCSKCDNRDKCVLCKDGFLLHSEKCYPFCPLGYYDGGRKKCEVCHPACQHCTGGSDNNCASCSMGYYFADNKCHTECPDGFFSTKENDCFPCYSTCKTCTDFGPEYCTSCFDNSTHSKDTCIPCLDGEFYNRISRKCERCHTNCGRCFGPGENNCLSCTAPLRLDEVKHLCLPCCQGPKTSDCCSCSEHLDVCILADYPRSIPVNTLNDGSGEIVIPMKHVIPIVIAVCISVVLLYVILFGILQANSMGLFHFKFGGQKYERVPNMTAKFDADMEKVSLTQEIDDEDEIYEKV</sequence>
<feature type="chain" id="PRO_5043552024" description="furin" evidence="24">
    <location>
        <begin position="21"/>
        <end position="1191"/>
    </location>
</feature>
<dbReference type="InterPro" id="IPR032815">
    <property type="entry name" value="S8_pro-domain"/>
</dbReference>
<dbReference type="InterPro" id="IPR022398">
    <property type="entry name" value="Peptidase_S8_His-AS"/>
</dbReference>
<evidence type="ECO:0000256" key="7">
    <source>
        <dbReference type="ARBA" id="ARBA00022685"/>
    </source>
</evidence>
<dbReference type="FunFam" id="2.60.120.260:FF:000006">
    <property type="entry name" value="Proprotein convertase subtilisin/kexin type 5"/>
    <property type="match status" value="1"/>
</dbReference>
<evidence type="ECO:0000256" key="6">
    <source>
        <dbReference type="ARBA" id="ARBA00022670"/>
    </source>
</evidence>
<comment type="subcellular location">
    <subcellularLocation>
        <location evidence="3">Golgi apparatus membrane</location>
        <topology evidence="3">Multi-pass membrane protein</topology>
    </subcellularLocation>
    <subcellularLocation>
        <location evidence="2">Secreted</location>
    </subcellularLocation>
</comment>
<dbReference type="EC" id="3.4.21.75" evidence="16"/>
<evidence type="ECO:0000256" key="19">
    <source>
        <dbReference type="ARBA" id="ARBA00077026"/>
    </source>
</evidence>
<comment type="function">
    <text evidence="17">Furin is likely to represent the ubiquitous endoprotease activity within constitutive secretory pathways and capable of cleavage at the RX(K/R)R consensus motif.</text>
</comment>
<feature type="active site" description="Charge relay system" evidence="20 21">
    <location>
        <position position="382"/>
    </location>
</feature>
<evidence type="ECO:0000259" key="25">
    <source>
        <dbReference type="PROSITE" id="PS51829"/>
    </source>
</evidence>
<keyword evidence="12" id="KW-0865">Zymogen</keyword>
<dbReference type="Gene3D" id="3.40.50.200">
    <property type="entry name" value="Peptidase S8/S53 domain"/>
    <property type="match status" value="1"/>
</dbReference>
<evidence type="ECO:0000256" key="23">
    <source>
        <dbReference type="SAM" id="Phobius"/>
    </source>
</evidence>
<keyword evidence="6 21" id="KW-0645">Protease</keyword>
<feature type="signal peptide" evidence="24">
    <location>
        <begin position="1"/>
        <end position="20"/>
    </location>
</feature>
<keyword evidence="8 24" id="KW-0732">Signal</keyword>
<dbReference type="SUPFAM" id="SSF57184">
    <property type="entry name" value="Growth factor receptor domain"/>
    <property type="match status" value="4"/>
</dbReference>
<dbReference type="GO" id="GO:0097090">
    <property type="term" value="P:presynaptic membrane organization"/>
    <property type="evidence" value="ECO:0007669"/>
    <property type="project" value="UniProtKB-ARBA"/>
</dbReference>
<dbReference type="SUPFAM" id="SSF52743">
    <property type="entry name" value="Subtilisin-like"/>
    <property type="match status" value="1"/>
</dbReference>
<feature type="active site" description="Charge relay system" evidence="20 21">
    <location>
        <position position="189"/>
    </location>
</feature>
<evidence type="ECO:0000256" key="2">
    <source>
        <dbReference type="ARBA" id="ARBA00004613"/>
    </source>
</evidence>
<dbReference type="SMART" id="SM00261">
    <property type="entry name" value="FU"/>
    <property type="match status" value="9"/>
</dbReference>
<comment type="catalytic activity">
    <reaction evidence="15">
        <text>Release of mature proteins from their proproteins by cleavage of -Arg-Xaa-Yaa-Arg-|-Zaa- bonds, where Xaa can be any amino acid and Yaa is Arg or Lys. Releases albumin, complement component C3 and von Willebrand factor from their respective precursors.</text>
        <dbReference type="EC" id="3.4.21.75"/>
    </reaction>
</comment>
<keyword evidence="27" id="KW-1185">Reference proteome</keyword>
<dbReference type="Pfam" id="PF15913">
    <property type="entry name" value="Furin-like_2"/>
    <property type="match status" value="1"/>
</dbReference>
<dbReference type="PROSITE" id="PS00136">
    <property type="entry name" value="SUBTILASE_ASP"/>
    <property type="match status" value="1"/>
</dbReference>
<dbReference type="InterPro" id="IPR000209">
    <property type="entry name" value="Peptidase_S8/S53_dom"/>
</dbReference>
<keyword evidence="11 23" id="KW-0472">Membrane</keyword>
<evidence type="ECO:0000256" key="13">
    <source>
        <dbReference type="ARBA" id="ARBA00023157"/>
    </source>
</evidence>
<dbReference type="PROSITE" id="PS51892">
    <property type="entry name" value="SUBTILASE"/>
    <property type="match status" value="1"/>
</dbReference>
<dbReference type="InterPro" id="IPR036852">
    <property type="entry name" value="Peptidase_S8/S53_dom_sf"/>
</dbReference>
<dbReference type="Gene3D" id="2.60.120.260">
    <property type="entry name" value="Galactose-binding domain-like"/>
    <property type="match status" value="1"/>
</dbReference>
<dbReference type="PROSITE" id="PS51829">
    <property type="entry name" value="P_HOMO_B"/>
    <property type="match status" value="1"/>
</dbReference>
<evidence type="ECO:0000256" key="1">
    <source>
        <dbReference type="ARBA" id="ARBA00001913"/>
    </source>
</evidence>
<dbReference type="InterPro" id="IPR023827">
    <property type="entry name" value="Peptidase_S8_Asp-AS"/>
</dbReference>
<evidence type="ECO:0000256" key="4">
    <source>
        <dbReference type="ARBA" id="ARBA00005325"/>
    </source>
</evidence>
<dbReference type="Pfam" id="PF00082">
    <property type="entry name" value="Peptidase_S8"/>
    <property type="match status" value="1"/>
</dbReference>
<comment type="cofactor">
    <cofactor evidence="1">
        <name>Ca(2+)</name>
        <dbReference type="ChEBI" id="CHEBI:29108"/>
    </cofactor>
</comment>